<dbReference type="EMBL" id="KZ309568">
    <property type="protein sequence ID" value="KAG8239248.1"/>
    <property type="molecule type" value="Genomic_DNA"/>
</dbReference>
<dbReference type="GO" id="GO:0090374">
    <property type="term" value="P:oligopeptide export from mitochondrion"/>
    <property type="evidence" value="ECO:0007669"/>
    <property type="project" value="TreeGrafter"/>
</dbReference>
<dbReference type="PROSITE" id="PS50929">
    <property type="entry name" value="ABC_TM1F"/>
    <property type="match status" value="1"/>
</dbReference>
<feature type="transmembrane region" description="Helical" evidence="8">
    <location>
        <begin position="393"/>
        <end position="411"/>
    </location>
</feature>
<dbReference type="CDD" id="cd18573">
    <property type="entry name" value="ABC_6TM_ABCB10_like"/>
    <property type="match status" value="1"/>
</dbReference>
<dbReference type="InterPro" id="IPR039421">
    <property type="entry name" value="Type_1_exporter"/>
</dbReference>
<dbReference type="OrthoDB" id="6500128at2759"/>
<gene>
    <name evidence="10" type="ORF">J437_LFUL010638</name>
</gene>
<evidence type="ECO:0000259" key="9">
    <source>
        <dbReference type="PROSITE" id="PS50929"/>
    </source>
</evidence>
<evidence type="ECO:0000256" key="5">
    <source>
        <dbReference type="ARBA" id="ARBA00022989"/>
    </source>
</evidence>
<keyword evidence="6" id="KW-0496">Mitochondrion</keyword>
<name>A0A8K0KW58_LADFU</name>
<protein>
    <recommendedName>
        <fullName evidence="9">ABC transmembrane type-1 domain-containing protein</fullName>
    </recommendedName>
</protein>
<evidence type="ECO:0000313" key="11">
    <source>
        <dbReference type="Proteomes" id="UP000792457"/>
    </source>
</evidence>
<keyword evidence="5 8" id="KW-1133">Transmembrane helix</keyword>
<evidence type="ECO:0000256" key="8">
    <source>
        <dbReference type="SAM" id="Phobius"/>
    </source>
</evidence>
<comment type="subcellular location">
    <subcellularLocation>
        <location evidence="1">Membrane</location>
        <topology evidence="1">Multi-pass membrane protein</topology>
    </subcellularLocation>
</comment>
<dbReference type="InterPro" id="IPR027417">
    <property type="entry name" value="P-loop_NTPase"/>
</dbReference>
<dbReference type="GO" id="GO:0005743">
    <property type="term" value="C:mitochondrial inner membrane"/>
    <property type="evidence" value="ECO:0007669"/>
    <property type="project" value="TreeGrafter"/>
</dbReference>
<dbReference type="Pfam" id="PF00664">
    <property type="entry name" value="ABC_membrane"/>
    <property type="match status" value="1"/>
</dbReference>
<feature type="domain" description="ABC transmembrane type-1" evidence="9">
    <location>
        <begin position="132"/>
        <end position="416"/>
    </location>
</feature>
<feature type="transmembrane region" description="Helical" evidence="8">
    <location>
        <begin position="252"/>
        <end position="269"/>
    </location>
</feature>
<dbReference type="InterPro" id="IPR003439">
    <property type="entry name" value="ABC_transporter-like_ATP-bd"/>
</dbReference>
<feature type="transmembrane region" description="Helical" evidence="8">
    <location>
        <begin position="130"/>
        <end position="155"/>
    </location>
</feature>
<organism evidence="10 11">
    <name type="scientific">Ladona fulva</name>
    <name type="common">Scarce chaser dragonfly</name>
    <name type="synonym">Libellula fulva</name>
    <dbReference type="NCBI Taxonomy" id="123851"/>
    <lineage>
        <taxon>Eukaryota</taxon>
        <taxon>Metazoa</taxon>
        <taxon>Ecdysozoa</taxon>
        <taxon>Arthropoda</taxon>
        <taxon>Hexapoda</taxon>
        <taxon>Insecta</taxon>
        <taxon>Pterygota</taxon>
        <taxon>Palaeoptera</taxon>
        <taxon>Odonata</taxon>
        <taxon>Epiprocta</taxon>
        <taxon>Anisoptera</taxon>
        <taxon>Libelluloidea</taxon>
        <taxon>Libellulidae</taxon>
        <taxon>Ladona</taxon>
    </lineage>
</organism>
<dbReference type="Gene3D" id="1.20.1560.10">
    <property type="entry name" value="ABC transporter type 1, transmembrane domain"/>
    <property type="match status" value="1"/>
</dbReference>
<evidence type="ECO:0000256" key="2">
    <source>
        <dbReference type="ARBA" id="ARBA00022692"/>
    </source>
</evidence>
<keyword evidence="4" id="KW-0809">Transit peptide</keyword>
<evidence type="ECO:0000256" key="3">
    <source>
        <dbReference type="ARBA" id="ARBA00022792"/>
    </source>
</evidence>
<reference evidence="10" key="2">
    <citation type="submission" date="2017-10" db="EMBL/GenBank/DDBJ databases">
        <title>Ladona fulva Genome sequencing and assembly.</title>
        <authorList>
            <person name="Murali S."/>
            <person name="Richards S."/>
            <person name="Bandaranaike D."/>
            <person name="Bellair M."/>
            <person name="Blankenburg K."/>
            <person name="Chao H."/>
            <person name="Dinh H."/>
            <person name="Doddapaneni H."/>
            <person name="Dugan-Rocha S."/>
            <person name="Elkadiri S."/>
            <person name="Gnanaolivu R."/>
            <person name="Hernandez B."/>
            <person name="Skinner E."/>
            <person name="Javaid M."/>
            <person name="Lee S."/>
            <person name="Li M."/>
            <person name="Ming W."/>
            <person name="Munidasa M."/>
            <person name="Muniz J."/>
            <person name="Nguyen L."/>
            <person name="Hughes D."/>
            <person name="Osuji N."/>
            <person name="Pu L.-L."/>
            <person name="Puazo M."/>
            <person name="Qu C."/>
            <person name="Quiroz J."/>
            <person name="Raj R."/>
            <person name="Weissenberger G."/>
            <person name="Xin Y."/>
            <person name="Zou X."/>
            <person name="Han Y."/>
            <person name="Worley K."/>
            <person name="Muzny D."/>
            <person name="Gibbs R."/>
        </authorList>
    </citation>
    <scope>NUCLEOTIDE SEQUENCE</scope>
    <source>
        <strain evidence="10">Sampled in the wild</strain>
    </source>
</reference>
<dbReference type="InterPro" id="IPR036640">
    <property type="entry name" value="ABC1_TM_sf"/>
</dbReference>
<sequence>MIWHCKIFWKRHFIYSLRTHTFGDGLSSSITNWKNIKYDVLNRRLFCDLKCQRCKDQPYVARTPLSSLVHAVSISKSCGNWKGVFIFTRQLCSKAAKKLVKEQNASIGSKPQLSEVNRLISLAKPEKWRLTGAVALLLISSSVTMAVPFCLGKVIDVIYTTNPEQMRENLKALSLVLVGVFLIGGLCNFGRVYLMSISGQRITQALRTKVFSSIMRQEVGFFDRNKTGELINRLSTDTSLVSHSVTMNISDGLRSSVMVIAGVSMMFYMSPQLALVGLAIVPPMAGLAVIYGRFIKKITRSVQDSLAEATHVAEERISNVRTVKSFCREGHEMAFYEKKTLEILHLAYKEAFARGVFFGMTGMGGNLMILSVLYYGGGMVTEESLTVGQLSSFLMYAAYVGISVAGLSSFYSEAMRGLGASTRLWQLIDRHPEIPLSGGWIPEGAPVGNICFKDVWFSYPTRSEPVLRGLNLELKAGKSTAVVGPSGSGKSTLAALLLRLYDPDRGWVTLDGVSVADINPLWLKHFMASVSQ</sequence>
<feature type="transmembrane region" description="Helical" evidence="8">
    <location>
        <begin position="351"/>
        <end position="373"/>
    </location>
</feature>
<dbReference type="AlphaFoldDB" id="A0A8K0KW58"/>
<dbReference type="Proteomes" id="UP000792457">
    <property type="component" value="Unassembled WGS sequence"/>
</dbReference>
<proteinExistence type="predicted"/>
<dbReference type="PANTHER" id="PTHR43394">
    <property type="entry name" value="ATP-DEPENDENT PERMEASE MDL1, MITOCHONDRIAL"/>
    <property type="match status" value="1"/>
</dbReference>
<dbReference type="SUPFAM" id="SSF52540">
    <property type="entry name" value="P-loop containing nucleoside triphosphate hydrolases"/>
    <property type="match status" value="1"/>
</dbReference>
<dbReference type="InterPro" id="IPR011527">
    <property type="entry name" value="ABC1_TM_dom"/>
</dbReference>
<comment type="caution">
    <text evidence="10">The sequence shown here is derived from an EMBL/GenBank/DDBJ whole genome shotgun (WGS) entry which is preliminary data.</text>
</comment>
<dbReference type="GO" id="GO:0016887">
    <property type="term" value="F:ATP hydrolysis activity"/>
    <property type="evidence" value="ECO:0007669"/>
    <property type="project" value="InterPro"/>
</dbReference>
<evidence type="ECO:0000256" key="4">
    <source>
        <dbReference type="ARBA" id="ARBA00022946"/>
    </source>
</evidence>
<dbReference type="GO" id="GO:0005524">
    <property type="term" value="F:ATP binding"/>
    <property type="evidence" value="ECO:0007669"/>
    <property type="project" value="InterPro"/>
</dbReference>
<feature type="transmembrane region" description="Helical" evidence="8">
    <location>
        <begin position="175"/>
        <end position="194"/>
    </location>
</feature>
<accession>A0A8K0KW58</accession>
<evidence type="ECO:0000256" key="1">
    <source>
        <dbReference type="ARBA" id="ARBA00004141"/>
    </source>
</evidence>
<dbReference type="GO" id="GO:0015421">
    <property type="term" value="F:ABC-type oligopeptide transporter activity"/>
    <property type="evidence" value="ECO:0007669"/>
    <property type="project" value="TreeGrafter"/>
</dbReference>
<keyword evidence="3" id="KW-0999">Mitochondrion inner membrane</keyword>
<evidence type="ECO:0000313" key="10">
    <source>
        <dbReference type="EMBL" id="KAG8239248.1"/>
    </source>
</evidence>
<keyword evidence="11" id="KW-1185">Reference proteome</keyword>
<dbReference type="Pfam" id="PF00005">
    <property type="entry name" value="ABC_tran"/>
    <property type="match status" value="1"/>
</dbReference>
<evidence type="ECO:0000256" key="6">
    <source>
        <dbReference type="ARBA" id="ARBA00023128"/>
    </source>
</evidence>
<dbReference type="SUPFAM" id="SSF90123">
    <property type="entry name" value="ABC transporter transmembrane region"/>
    <property type="match status" value="1"/>
</dbReference>
<feature type="transmembrane region" description="Helical" evidence="8">
    <location>
        <begin position="275"/>
        <end position="295"/>
    </location>
</feature>
<feature type="non-terminal residue" evidence="10">
    <location>
        <position position="532"/>
    </location>
</feature>
<keyword evidence="2 8" id="KW-0812">Transmembrane</keyword>
<dbReference type="FunFam" id="1.20.1560.10:FF:000048">
    <property type="entry name" value="ATP-binding cassette sub-family B member 10, mitochondrial"/>
    <property type="match status" value="1"/>
</dbReference>
<evidence type="ECO:0000256" key="7">
    <source>
        <dbReference type="ARBA" id="ARBA00023136"/>
    </source>
</evidence>
<keyword evidence="7 8" id="KW-0472">Membrane</keyword>
<dbReference type="PANTHER" id="PTHR43394:SF1">
    <property type="entry name" value="ATP-BINDING CASSETTE SUB-FAMILY B MEMBER 10, MITOCHONDRIAL"/>
    <property type="match status" value="1"/>
</dbReference>
<dbReference type="Gene3D" id="3.40.50.300">
    <property type="entry name" value="P-loop containing nucleotide triphosphate hydrolases"/>
    <property type="match status" value="1"/>
</dbReference>
<reference evidence="10" key="1">
    <citation type="submission" date="2013-04" db="EMBL/GenBank/DDBJ databases">
        <authorList>
            <person name="Qu J."/>
            <person name="Murali S.C."/>
            <person name="Bandaranaike D."/>
            <person name="Bellair M."/>
            <person name="Blankenburg K."/>
            <person name="Chao H."/>
            <person name="Dinh H."/>
            <person name="Doddapaneni H."/>
            <person name="Downs B."/>
            <person name="Dugan-Rocha S."/>
            <person name="Elkadiri S."/>
            <person name="Gnanaolivu R.D."/>
            <person name="Hernandez B."/>
            <person name="Javaid M."/>
            <person name="Jayaseelan J.C."/>
            <person name="Lee S."/>
            <person name="Li M."/>
            <person name="Ming W."/>
            <person name="Munidasa M."/>
            <person name="Muniz J."/>
            <person name="Nguyen L."/>
            <person name="Ongeri F."/>
            <person name="Osuji N."/>
            <person name="Pu L.-L."/>
            <person name="Puazo M."/>
            <person name="Qu C."/>
            <person name="Quiroz J."/>
            <person name="Raj R."/>
            <person name="Weissenberger G."/>
            <person name="Xin Y."/>
            <person name="Zou X."/>
            <person name="Han Y."/>
            <person name="Richards S."/>
            <person name="Worley K."/>
            <person name="Muzny D."/>
            <person name="Gibbs R."/>
        </authorList>
    </citation>
    <scope>NUCLEOTIDE SEQUENCE</scope>
    <source>
        <strain evidence="10">Sampled in the wild</strain>
    </source>
</reference>